<feature type="transmembrane region" description="Helical" evidence="1">
    <location>
        <begin position="51"/>
        <end position="72"/>
    </location>
</feature>
<organism evidence="3 4">
    <name type="scientific">Sphingobacterium corticis</name>
    <dbReference type="NCBI Taxonomy" id="1812823"/>
    <lineage>
        <taxon>Bacteria</taxon>
        <taxon>Pseudomonadati</taxon>
        <taxon>Bacteroidota</taxon>
        <taxon>Sphingobacteriia</taxon>
        <taxon>Sphingobacteriales</taxon>
        <taxon>Sphingobacteriaceae</taxon>
        <taxon>Sphingobacterium</taxon>
    </lineage>
</organism>
<dbReference type="Proteomes" id="UP001597393">
    <property type="component" value="Unassembled WGS sequence"/>
</dbReference>
<proteinExistence type="predicted"/>
<reference evidence="4" key="1">
    <citation type="journal article" date="2019" name="Int. J. Syst. Evol. Microbiol.">
        <title>The Global Catalogue of Microorganisms (GCM) 10K type strain sequencing project: providing services to taxonomists for standard genome sequencing and annotation.</title>
        <authorList>
            <consortium name="The Broad Institute Genomics Platform"/>
            <consortium name="The Broad Institute Genome Sequencing Center for Infectious Disease"/>
            <person name="Wu L."/>
            <person name="Ma J."/>
        </authorList>
    </citation>
    <scope>NUCLEOTIDE SEQUENCE [LARGE SCALE GENOMIC DNA]</scope>
    <source>
        <strain evidence="4">KCTC 42248</strain>
    </source>
</reference>
<keyword evidence="1" id="KW-1133">Transmembrane helix</keyword>
<keyword evidence="1" id="KW-0472">Membrane</keyword>
<dbReference type="EMBL" id="JBHUMA010000006">
    <property type="protein sequence ID" value="MFD2599694.1"/>
    <property type="molecule type" value="Genomic_DNA"/>
</dbReference>
<dbReference type="InterPro" id="IPR058916">
    <property type="entry name" value="PH_40"/>
</dbReference>
<evidence type="ECO:0000259" key="2">
    <source>
        <dbReference type="Pfam" id="PF26566"/>
    </source>
</evidence>
<comment type="caution">
    <text evidence="3">The sequence shown here is derived from an EMBL/GenBank/DDBJ whole genome shotgun (WGS) entry which is preliminary data.</text>
</comment>
<feature type="transmembrane region" description="Helical" evidence="1">
    <location>
        <begin position="79"/>
        <end position="97"/>
    </location>
</feature>
<sequence length="199" mass="22352">MLKILIIGAVLGALLFYSFRRLKQSFSVDSSPKLKSGFIQLDADSGDTNRAIRSTMMTVATGLILLVITLLLGMKIKILFILLPIACYLIGQVFLLANHLNALRKNHVWFNPETSTLWMEPIGEPAFTLNIYQDVKKVDLVIAVQQNRSVLFGYYNLHTKNGSIKLPSLLAENAGNNFFFNTLREGFEIKSTRSLFPLL</sequence>
<evidence type="ECO:0000313" key="3">
    <source>
        <dbReference type="EMBL" id="MFD2599694.1"/>
    </source>
</evidence>
<dbReference type="Pfam" id="PF26566">
    <property type="entry name" value="PH_40"/>
    <property type="match status" value="1"/>
</dbReference>
<keyword evidence="4" id="KW-1185">Reference proteome</keyword>
<protein>
    <recommendedName>
        <fullName evidence="2">PH domain-containing protein</fullName>
    </recommendedName>
</protein>
<dbReference type="RefSeq" id="WP_380869821.1">
    <property type="nucleotide sequence ID" value="NZ_JBHUMA010000006.1"/>
</dbReference>
<name>A0ABW5NKR7_9SPHI</name>
<keyword evidence="1" id="KW-0812">Transmembrane</keyword>
<gene>
    <name evidence="3" type="ORF">ACFSQ3_12105</name>
</gene>
<accession>A0ABW5NKR7</accession>
<evidence type="ECO:0000256" key="1">
    <source>
        <dbReference type="SAM" id="Phobius"/>
    </source>
</evidence>
<evidence type="ECO:0000313" key="4">
    <source>
        <dbReference type="Proteomes" id="UP001597393"/>
    </source>
</evidence>
<feature type="domain" description="PH" evidence="2">
    <location>
        <begin position="55"/>
        <end position="172"/>
    </location>
</feature>